<organism evidence="1 2">
    <name type="scientific">Zunongwangia endophytica</name>
    <dbReference type="NCBI Taxonomy" id="1808945"/>
    <lineage>
        <taxon>Bacteria</taxon>
        <taxon>Pseudomonadati</taxon>
        <taxon>Bacteroidota</taxon>
        <taxon>Flavobacteriia</taxon>
        <taxon>Flavobacteriales</taxon>
        <taxon>Flavobacteriaceae</taxon>
        <taxon>Zunongwangia</taxon>
    </lineage>
</organism>
<dbReference type="Proteomes" id="UP001595793">
    <property type="component" value="Unassembled WGS sequence"/>
</dbReference>
<protein>
    <submittedName>
        <fullName evidence="1">Uncharacterized protein</fullName>
    </submittedName>
</protein>
<evidence type="ECO:0000313" key="2">
    <source>
        <dbReference type="Proteomes" id="UP001595793"/>
    </source>
</evidence>
<name>A0ABV8HAK4_9FLAO</name>
<accession>A0ABV8HAK4</accession>
<gene>
    <name evidence="1" type="ORF">ACFOS1_07485</name>
</gene>
<sequence>MSKLKDIIEEGSIEMYLNTDISIVKWSLQEEGVDIEKEGKQIEQFVKRIKFTNKAQAHSKNTTELINKLVLQFSEGIEKNLEKPISTIKRLIAEKEMQVQFRNLDNLTPEEIKEIIKGKNLVDLMDELDNDDSDKI</sequence>
<dbReference type="EMBL" id="JBHSAS010000006">
    <property type="protein sequence ID" value="MFC4027241.1"/>
    <property type="molecule type" value="Genomic_DNA"/>
</dbReference>
<reference evidence="2" key="1">
    <citation type="journal article" date="2019" name="Int. J. Syst. Evol. Microbiol.">
        <title>The Global Catalogue of Microorganisms (GCM) 10K type strain sequencing project: providing services to taxonomists for standard genome sequencing and annotation.</title>
        <authorList>
            <consortium name="The Broad Institute Genomics Platform"/>
            <consortium name="The Broad Institute Genome Sequencing Center for Infectious Disease"/>
            <person name="Wu L."/>
            <person name="Ma J."/>
        </authorList>
    </citation>
    <scope>NUCLEOTIDE SEQUENCE [LARGE SCALE GENOMIC DNA]</scope>
    <source>
        <strain evidence="2">CECT 9128</strain>
    </source>
</reference>
<evidence type="ECO:0000313" key="1">
    <source>
        <dbReference type="EMBL" id="MFC4027241.1"/>
    </source>
</evidence>
<dbReference type="RefSeq" id="WP_290234626.1">
    <property type="nucleotide sequence ID" value="NZ_JAUFPZ010000002.1"/>
</dbReference>
<proteinExistence type="predicted"/>
<keyword evidence="2" id="KW-1185">Reference proteome</keyword>
<comment type="caution">
    <text evidence="1">The sequence shown here is derived from an EMBL/GenBank/DDBJ whole genome shotgun (WGS) entry which is preliminary data.</text>
</comment>